<feature type="transmembrane region" description="Helical" evidence="4">
    <location>
        <begin position="282"/>
        <end position="303"/>
    </location>
</feature>
<reference evidence="6 7" key="1">
    <citation type="submission" date="2017-06" db="EMBL/GenBank/DDBJ databases">
        <authorList>
            <person name="Kim H.J."/>
            <person name="Triplett B.A."/>
        </authorList>
    </citation>
    <scope>NUCLEOTIDE SEQUENCE [LARGE SCALE GENOMIC DNA]</scope>
    <source>
        <strain evidence="6 7">MWH-VicM1</strain>
    </source>
</reference>
<feature type="transmembrane region" description="Helical" evidence="4">
    <location>
        <begin position="133"/>
        <end position="158"/>
    </location>
</feature>
<dbReference type="Gene3D" id="1.20.1250.20">
    <property type="entry name" value="MFS general substrate transporter like domains"/>
    <property type="match status" value="1"/>
</dbReference>
<sequence length="405" mass="42989">MTIRKDAEVIGLVSLAHGTSHFYHLILAPLFPWLKVEFGLSYAELGFLMTMFFVISTIIQAAAGFWVDHSGPLKVLFFGVGSLAVSALLLATADGYTGLLIGAAIAGMGNGVFHPADYTLLNRRVSPERVAHAYSMHGVSGALGWAVSPAVLVSVTALAGWRQALLVAALIASAILILLFVRRQVLLGTDEQRAHEAHIKKNGSPFSLSFLKLRTVWLCWGFFFLSALALSGVQSFAPTAMQILYDLPVALTTTAYSSYMLASAGGMFLGGFIAARAKAPDRIIAIGFITASAISVLISLTLVSGSSMMSLFTLMGFCVGISGPSRDLMIRTATPKEASGRVFGVVYSGLDSGLALGPLLFGLLMDWSLVPGVFVLIAGFLLSALLTAYRVGENNRTVQLKNTSI</sequence>
<dbReference type="InterPro" id="IPR036259">
    <property type="entry name" value="MFS_trans_sf"/>
</dbReference>
<keyword evidence="1 4" id="KW-0812">Transmembrane</keyword>
<keyword evidence="2 4" id="KW-1133">Transmembrane helix</keyword>
<feature type="domain" description="Major facilitator superfamily (MFS) profile" evidence="5">
    <location>
        <begin position="9"/>
        <end position="396"/>
    </location>
</feature>
<proteinExistence type="predicted"/>
<dbReference type="Proteomes" id="UP000197215">
    <property type="component" value="Unassembled WGS sequence"/>
</dbReference>
<dbReference type="EMBL" id="FYEX01000001">
    <property type="protein sequence ID" value="SNC59912.1"/>
    <property type="molecule type" value="Genomic_DNA"/>
</dbReference>
<dbReference type="GO" id="GO:0005886">
    <property type="term" value="C:plasma membrane"/>
    <property type="evidence" value="ECO:0007669"/>
    <property type="project" value="TreeGrafter"/>
</dbReference>
<evidence type="ECO:0000259" key="5">
    <source>
        <dbReference type="PROSITE" id="PS50850"/>
    </source>
</evidence>
<dbReference type="PANTHER" id="PTHR43129">
    <property type="entry name" value="FOSMIDOMYCIN RESISTANCE PROTEIN"/>
    <property type="match status" value="1"/>
</dbReference>
<dbReference type="OrthoDB" id="8520784at2"/>
<feature type="transmembrane region" description="Helical" evidence="4">
    <location>
        <begin position="164"/>
        <end position="181"/>
    </location>
</feature>
<dbReference type="InterPro" id="IPR020846">
    <property type="entry name" value="MFS_dom"/>
</dbReference>
<dbReference type="SUPFAM" id="SSF103473">
    <property type="entry name" value="MFS general substrate transporter"/>
    <property type="match status" value="1"/>
</dbReference>
<name>A0A212T1I7_9BURK</name>
<feature type="transmembrane region" description="Helical" evidence="4">
    <location>
        <begin position="12"/>
        <end position="34"/>
    </location>
</feature>
<dbReference type="PROSITE" id="PS50850">
    <property type="entry name" value="MFS"/>
    <property type="match status" value="1"/>
</dbReference>
<feature type="transmembrane region" description="Helical" evidence="4">
    <location>
        <begin position="369"/>
        <end position="391"/>
    </location>
</feature>
<evidence type="ECO:0000313" key="7">
    <source>
        <dbReference type="Proteomes" id="UP000197215"/>
    </source>
</evidence>
<feature type="transmembrane region" description="Helical" evidence="4">
    <location>
        <begin position="342"/>
        <end position="363"/>
    </location>
</feature>
<keyword evidence="3 4" id="KW-0472">Membrane</keyword>
<protein>
    <submittedName>
        <fullName evidence="6">Sugar phosphate permease</fullName>
    </submittedName>
</protein>
<accession>A0A212T1I7</accession>
<feature type="transmembrane region" description="Helical" evidence="4">
    <location>
        <begin position="99"/>
        <end position="121"/>
    </location>
</feature>
<dbReference type="AlphaFoldDB" id="A0A212T1I7"/>
<feature type="transmembrane region" description="Helical" evidence="4">
    <location>
        <begin position="75"/>
        <end position="93"/>
    </location>
</feature>
<evidence type="ECO:0000256" key="4">
    <source>
        <dbReference type="SAM" id="Phobius"/>
    </source>
</evidence>
<evidence type="ECO:0000256" key="1">
    <source>
        <dbReference type="ARBA" id="ARBA00022692"/>
    </source>
</evidence>
<feature type="transmembrane region" description="Helical" evidence="4">
    <location>
        <begin position="46"/>
        <end position="68"/>
    </location>
</feature>
<dbReference type="Pfam" id="PF07690">
    <property type="entry name" value="MFS_1"/>
    <property type="match status" value="1"/>
</dbReference>
<evidence type="ECO:0000256" key="2">
    <source>
        <dbReference type="ARBA" id="ARBA00022989"/>
    </source>
</evidence>
<dbReference type="GO" id="GO:0022857">
    <property type="term" value="F:transmembrane transporter activity"/>
    <property type="evidence" value="ECO:0007669"/>
    <property type="project" value="InterPro"/>
</dbReference>
<dbReference type="InterPro" id="IPR011701">
    <property type="entry name" value="MFS"/>
</dbReference>
<dbReference type="PANTHER" id="PTHR43129:SF1">
    <property type="entry name" value="FOSMIDOMYCIN RESISTANCE PROTEIN"/>
    <property type="match status" value="1"/>
</dbReference>
<feature type="transmembrane region" description="Helical" evidence="4">
    <location>
        <begin position="216"/>
        <end position="236"/>
    </location>
</feature>
<organism evidence="6 7">
    <name type="scientific">Polynucleobacter victoriensis</name>
    <dbReference type="NCBI Taxonomy" id="2049319"/>
    <lineage>
        <taxon>Bacteria</taxon>
        <taxon>Pseudomonadati</taxon>
        <taxon>Pseudomonadota</taxon>
        <taxon>Betaproteobacteria</taxon>
        <taxon>Burkholderiales</taxon>
        <taxon>Burkholderiaceae</taxon>
        <taxon>Polynucleobacter</taxon>
    </lineage>
</organism>
<feature type="transmembrane region" description="Helical" evidence="4">
    <location>
        <begin position="256"/>
        <end position="275"/>
    </location>
</feature>
<gene>
    <name evidence="6" type="ORF">SAMN06295916_0168</name>
</gene>
<evidence type="ECO:0000256" key="3">
    <source>
        <dbReference type="ARBA" id="ARBA00023136"/>
    </source>
</evidence>
<keyword evidence="7" id="KW-1185">Reference proteome</keyword>
<dbReference type="RefSeq" id="WP_088812027.1">
    <property type="nucleotide sequence ID" value="NZ_FYEX01000001.1"/>
</dbReference>
<evidence type="ECO:0000313" key="6">
    <source>
        <dbReference type="EMBL" id="SNC59912.1"/>
    </source>
</evidence>
<feature type="transmembrane region" description="Helical" evidence="4">
    <location>
        <begin position="309"/>
        <end position="330"/>
    </location>
</feature>